<proteinExistence type="predicted"/>
<gene>
    <name evidence="4" type="ORF">A2W05_06430</name>
</gene>
<dbReference type="InterPro" id="IPR059117">
    <property type="entry name" value="APS_kinase_dom"/>
</dbReference>
<dbReference type="GO" id="GO:0010134">
    <property type="term" value="P:sulfate assimilation via adenylyl sulfate reduction"/>
    <property type="evidence" value="ECO:0007669"/>
    <property type="project" value="TreeGrafter"/>
</dbReference>
<name>A0A1F7RTT2_9BACT</name>
<feature type="non-terminal residue" evidence="4">
    <location>
        <position position="166"/>
    </location>
</feature>
<protein>
    <recommendedName>
        <fullName evidence="3">APS kinase domain-containing protein</fullName>
    </recommendedName>
</protein>
<feature type="region of interest" description="Disordered" evidence="2">
    <location>
        <begin position="125"/>
        <end position="166"/>
    </location>
</feature>
<dbReference type="Proteomes" id="UP000178797">
    <property type="component" value="Unassembled WGS sequence"/>
</dbReference>
<dbReference type="AlphaFoldDB" id="A0A1F7RTT2"/>
<keyword evidence="1" id="KW-0808">Transferase</keyword>
<dbReference type="Gene3D" id="3.40.50.300">
    <property type="entry name" value="P-loop containing nucleotide triphosphate hydrolases"/>
    <property type="match status" value="1"/>
</dbReference>
<dbReference type="GO" id="GO:0019379">
    <property type="term" value="P:sulfate assimilation, phosphoadenylyl sulfate reduction by phosphoadenylyl-sulfate reductase (thioredoxin)"/>
    <property type="evidence" value="ECO:0007669"/>
    <property type="project" value="TreeGrafter"/>
</dbReference>
<accession>A0A1F7RTT2</accession>
<dbReference type="PANTHER" id="PTHR42700:SF1">
    <property type="entry name" value="SULFATE ADENYLYLTRANSFERASE"/>
    <property type="match status" value="1"/>
</dbReference>
<comment type="caution">
    <text evidence="4">The sequence shown here is derived from an EMBL/GenBank/DDBJ whole genome shotgun (WGS) entry which is preliminary data.</text>
</comment>
<dbReference type="GO" id="GO:0004781">
    <property type="term" value="F:sulfate adenylyltransferase (ATP) activity"/>
    <property type="evidence" value="ECO:0007669"/>
    <property type="project" value="TreeGrafter"/>
</dbReference>
<feature type="compositionally biased region" description="Basic and acidic residues" evidence="2">
    <location>
        <begin position="152"/>
        <end position="166"/>
    </location>
</feature>
<feature type="domain" description="APS kinase" evidence="3">
    <location>
        <begin position="2"/>
        <end position="152"/>
    </location>
</feature>
<dbReference type="SUPFAM" id="SSF52540">
    <property type="entry name" value="P-loop containing nucleoside triphosphate hydrolases"/>
    <property type="match status" value="1"/>
</dbReference>
<evidence type="ECO:0000256" key="2">
    <source>
        <dbReference type="SAM" id="MobiDB-lite"/>
    </source>
</evidence>
<organism evidence="4 5">
    <name type="scientific">Candidatus Schekmanbacteria bacterium RBG_16_38_10</name>
    <dbReference type="NCBI Taxonomy" id="1817879"/>
    <lineage>
        <taxon>Bacteria</taxon>
        <taxon>Candidatus Schekmaniibacteriota</taxon>
    </lineage>
</organism>
<dbReference type="InterPro" id="IPR027417">
    <property type="entry name" value="P-loop_NTPase"/>
</dbReference>
<dbReference type="GO" id="GO:0005737">
    <property type="term" value="C:cytoplasm"/>
    <property type="evidence" value="ECO:0007669"/>
    <property type="project" value="TreeGrafter"/>
</dbReference>
<evidence type="ECO:0000313" key="5">
    <source>
        <dbReference type="Proteomes" id="UP000178797"/>
    </source>
</evidence>
<evidence type="ECO:0000259" key="3">
    <source>
        <dbReference type="Pfam" id="PF01583"/>
    </source>
</evidence>
<dbReference type="PANTHER" id="PTHR42700">
    <property type="entry name" value="SULFATE ADENYLYLTRANSFERASE"/>
    <property type="match status" value="1"/>
</dbReference>
<sequence length="166" mass="18874">MPWVIWITGLPGSGKSTVALAVKEKFPDAVILNMDKLRKIITPKPTYSDTEREHVYRAIVFTAKTLYEVGHNVIIDATANKKSWRELARRLIPDFFEVYLKCPIELCMEREKTRVDTHSAPTRIYEKGKKGSPVPGITVPYEEPDNPEIIIDTEKESSDMAAEKIV</sequence>
<dbReference type="EMBL" id="MGDE01000158">
    <property type="protein sequence ID" value="OGL44943.1"/>
    <property type="molecule type" value="Genomic_DNA"/>
</dbReference>
<evidence type="ECO:0000313" key="4">
    <source>
        <dbReference type="EMBL" id="OGL44943.1"/>
    </source>
</evidence>
<dbReference type="InterPro" id="IPR050512">
    <property type="entry name" value="Sulf_AdTrans/APS_kinase"/>
</dbReference>
<dbReference type="Pfam" id="PF01583">
    <property type="entry name" value="APS_kinase"/>
    <property type="match status" value="1"/>
</dbReference>
<reference evidence="4 5" key="1">
    <citation type="journal article" date="2016" name="Nat. Commun.">
        <title>Thousands of microbial genomes shed light on interconnected biogeochemical processes in an aquifer system.</title>
        <authorList>
            <person name="Anantharaman K."/>
            <person name="Brown C.T."/>
            <person name="Hug L.A."/>
            <person name="Sharon I."/>
            <person name="Castelle C.J."/>
            <person name="Probst A.J."/>
            <person name="Thomas B.C."/>
            <person name="Singh A."/>
            <person name="Wilkins M.J."/>
            <person name="Karaoz U."/>
            <person name="Brodie E.L."/>
            <person name="Williams K.H."/>
            <person name="Hubbard S.S."/>
            <person name="Banfield J.F."/>
        </authorList>
    </citation>
    <scope>NUCLEOTIDE SEQUENCE [LARGE SCALE GENOMIC DNA]</scope>
</reference>
<evidence type="ECO:0000256" key="1">
    <source>
        <dbReference type="ARBA" id="ARBA00022679"/>
    </source>
</evidence>